<dbReference type="PANTHER" id="PTHR19376:SF37">
    <property type="entry name" value="DNA-DIRECTED RNA POLYMERASE II SUBUNIT RPB1"/>
    <property type="match status" value="1"/>
</dbReference>
<keyword evidence="11" id="KW-1185">Reference proteome</keyword>
<dbReference type="GO" id="GO:0003899">
    <property type="term" value="F:DNA-directed RNA polymerase activity"/>
    <property type="evidence" value="ECO:0007669"/>
    <property type="project" value="UniProtKB-EC"/>
</dbReference>
<feature type="domain" description="RNA polymerase Rpb1" evidence="6">
    <location>
        <begin position="66"/>
        <end position="154"/>
    </location>
</feature>
<dbReference type="InterPro" id="IPR007081">
    <property type="entry name" value="RNA_pol_Rpb1_5"/>
</dbReference>
<keyword evidence="4" id="KW-0548">Nucleotidyltransferase</keyword>
<evidence type="ECO:0000259" key="9">
    <source>
        <dbReference type="Pfam" id="PF05000"/>
    </source>
</evidence>
<dbReference type="PANTHER" id="PTHR19376">
    <property type="entry name" value="DNA-DIRECTED RNA POLYMERASE"/>
    <property type="match status" value="1"/>
</dbReference>
<dbReference type="InterPro" id="IPR045867">
    <property type="entry name" value="DNA-dir_RpoC_beta_prime"/>
</dbReference>
<organism evidence="10 11">
    <name type="scientific">Gymnopus androsaceus JB14</name>
    <dbReference type="NCBI Taxonomy" id="1447944"/>
    <lineage>
        <taxon>Eukaryota</taxon>
        <taxon>Fungi</taxon>
        <taxon>Dikarya</taxon>
        <taxon>Basidiomycota</taxon>
        <taxon>Agaricomycotina</taxon>
        <taxon>Agaricomycetes</taxon>
        <taxon>Agaricomycetidae</taxon>
        <taxon>Agaricales</taxon>
        <taxon>Marasmiineae</taxon>
        <taxon>Omphalotaceae</taxon>
        <taxon>Gymnopus</taxon>
    </lineage>
</organism>
<sequence>MNMHVPQSEETRAELSQIAWVPQIISPQANKPVMGIVQDTLCGVRKFILRHTFLDWNQVQNILFLAIPHGINIHRSPDPKSSNPVLDDGILFENGDIIFGIVEKKTVGASQGGLVHVVFREKGPEMTRQLFTGLQTVVNYWLFHNGFSIGVGDTIAYKDTTSYITEAIASCKANVAEIIEDATHDRLKPAPGMTIRESFESLVERELNLAHDKSGQHAQKTLKEDNNVKQMVVAGFKGSFINISQMSVCVGQQSVEGRRIPFGFRHRTPESRGFVENSYLRGLTPQEFFFRAMAGREGLIDTAVKTAEAGYIQRYLVKALEDVTVCYDGTVRNSLGDLIQFVCGEDGMDEFEHNYRVDVLQVCIDDSSLELQKKLDEYDQLVADRRMLRDFIFPRFDTASNQYLPVNLSRIVQNATQIFHIDRRKPSDLDPIFIIDSVKALCDRLIVVRGDGLLSREAQANAVLRFHMHLRATFGCRRVLERFHLNKEAFEWFNQSIANPGETCNTLAAQSIGEPATQMTLNTFHYAVRT</sequence>
<dbReference type="InterPro" id="IPR007083">
    <property type="entry name" value="RNA_pol_Rpb1_4"/>
</dbReference>
<evidence type="ECO:0000313" key="11">
    <source>
        <dbReference type="Proteomes" id="UP000799118"/>
    </source>
</evidence>
<keyword evidence="3" id="KW-0808">Transferase</keyword>
<gene>
    <name evidence="10" type="ORF">BT96DRAFT_960941</name>
</gene>
<dbReference type="SUPFAM" id="SSF64484">
    <property type="entry name" value="beta and beta-prime subunits of DNA dependent RNA-polymerase"/>
    <property type="match status" value="1"/>
</dbReference>
<dbReference type="EMBL" id="ML770226">
    <property type="protein sequence ID" value="KAE9384090.1"/>
    <property type="molecule type" value="Genomic_DNA"/>
</dbReference>
<evidence type="ECO:0000256" key="1">
    <source>
        <dbReference type="ARBA" id="ARBA00012418"/>
    </source>
</evidence>
<dbReference type="AlphaFoldDB" id="A0A6A4GF79"/>
<evidence type="ECO:0000256" key="4">
    <source>
        <dbReference type="ARBA" id="ARBA00022695"/>
    </source>
</evidence>
<dbReference type="GO" id="GO:0003677">
    <property type="term" value="F:DNA binding"/>
    <property type="evidence" value="ECO:0007669"/>
    <property type="project" value="InterPro"/>
</dbReference>
<keyword evidence="5" id="KW-0804">Transcription</keyword>
<dbReference type="Gene3D" id="6.20.50.80">
    <property type="match status" value="1"/>
</dbReference>
<evidence type="ECO:0000259" key="7">
    <source>
        <dbReference type="Pfam" id="PF04992"/>
    </source>
</evidence>
<dbReference type="Proteomes" id="UP000799118">
    <property type="component" value="Unassembled WGS sequence"/>
</dbReference>
<accession>A0A6A4GF79</accession>
<evidence type="ECO:0000256" key="2">
    <source>
        <dbReference type="ARBA" id="ARBA00022478"/>
    </source>
</evidence>
<dbReference type="FunFam" id="1.10.132.30:FF:000001">
    <property type="entry name" value="DNA-directed RNA polymerase subunit"/>
    <property type="match status" value="1"/>
</dbReference>
<dbReference type="InterPro" id="IPR007066">
    <property type="entry name" value="RNA_pol_Rpb1_3"/>
</dbReference>
<dbReference type="Gene3D" id="1.10.132.30">
    <property type="match status" value="1"/>
</dbReference>
<dbReference type="Gene3D" id="6.10.250.2940">
    <property type="match status" value="1"/>
</dbReference>
<name>A0A6A4GF79_9AGAR</name>
<dbReference type="Pfam" id="PF05000">
    <property type="entry name" value="RNA_pol_Rpb1_4"/>
    <property type="match status" value="1"/>
</dbReference>
<dbReference type="EC" id="2.7.7.6" evidence="1"/>
<feature type="domain" description="RNA polymerase Rpb1" evidence="6">
    <location>
        <begin position="23"/>
        <end position="64"/>
    </location>
</feature>
<dbReference type="Gene3D" id="1.10.274.100">
    <property type="entry name" value="RNA polymerase Rpb1, domain 3"/>
    <property type="match status" value="2"/>
</dbReference>
<feature type="domain" description="RNA polymerase Rpb1" evidence="8">
    <location>
        <begin position="282"/>
        <end position="528"/>
    </location>
</feature>
<feature type="domain" description="RNA polymerase Rpb1" evidence="9">
    <location>
        <begin position="179"/>
        <end position="270"/>
    </location>
</feature>
<reference evidence="10" key="1">
    <citation type="journal article" date="2019" name="Environ. Microbiol.">
        <title>Fungal ecological strategies reflected in gene transcription - a case study of two litter decomposers.</title>
        <authorList>
            <person name="Barbi F."/>
            <person name="Kohler A."/>
            <person name="Barry K."/>
            <person name="Baskaran P."/>
            <person name="Daum C."/>
            <person name="Fauchery L."/>
            <person name="Ihrmark K."/>
            <person name="Kuo A."/>
            <person name="LaButti K."/>
            <person name="Lipzen A."/>
            <person name="Morin E."/>
            <person name="Grigoriev I.V."/>
            <person name="Henrissat B."/>
            <person name="Lindahl B."/>
            <person name="Martin F."/>
        </authorList>
    </citation>
    <scope>NUCLEOTIDE SEQUENCE</scope>
    <source>
        <strain evidence="10">JB14</strain>
    </source>
</reference>
<dbReference type="GO" id="GO:0005665">
    <property type="term" value="C:RNA polymerase II, core complex"/>
    <property type="evidence" value="ECO:0007669"/>
    <property type="project" value="TreeGrafter"/>
</dbReference>
<dbReference type="Pfam" id="PF04998">
    <property type="entry name" value="RNA_pol_Rpb1_5"/>
    <property type="match status" value="1"/>
</dbReference>
<evidence type="ECO:0000256" key="5">
    <source>
        <dbReference type="ARBA" id="ARBA00023163"/>
    </source>
</evidence>
<dbReference type="Pfam" id="PF04992">
    <property type="entry name" value="RNA_pol_Rpb1_6"/>
    <property type="match status" value="1"/>
</dbReference>
<evidence type="ECO:0000259" key="6">
    <source>
        <dbReference type="Pfam" id="PF04983"/>
    </source>
</evidence>
<protein>
    <recommendedName>
        <fullName evidence="1">DNA-directed RNA polymerase</fullName>
        <ecNumber evidence="1">2.7.7.6</ecNumber>
    </recommendedName>
</protein>
<dbReference type="InterPro" id="IPR042102">
    <property type="entry name" value="RNA_pol_Rpb1_3_sf"/>
</dbReference>
<proteinExistence type="predicted"/>
<evidence type="ECO:0000259" key="8">
    <source>
        <dbReference type="Pfam" id="PF04998"/>
    </source>
</evidence>
<dbReference type="OrthoDB" id="270392at2759"/>
<feature type="domain" description="RNA polymerase Rpb1" evidence="7">
    <location>
        <begin position="354"/>
        <end position="497"/>
    </location>
</feature>
<dbReference type="InterPro" id="IPR038120">
    <property type="entry name" value="Rpb1_funnel_sf"/>
</dbReference>
<dbReference type="GO" id="GO:0006351">
    <property type="term" value="P:DNA-templated transcription"/>
    <property type="evidence" value="ECO:0007669"/>
    <property type="project" value="InterPro"/>
</dbReference>
<keyword evidence="2" id="KW-0240">DNA-directed RNA polymerase</keyword>
<dbReference type="InterPro" id="IPR007075">
    <property type="entry name" value="RNA_pol_Rpb1_6"/>
</dbReference>
<evidence type="ECO:0000313" key="10">
    <source>
        <dbReference type="EMBL" id="KAE9384090.1"/>
    </source>
</evidence>
<evidence type="ECO:0000256" key="3">
    <source>
        <dbReference type="ARBA" id="ARBA00022679"/>
    </source>
</evidence>
<dbReference type="Pfam" id="PF04983">
    <property type="entry name" value="RNA_pol_Rpb1_3"/>
    <property type="match status" value="2"/>
</dbReference>